<dbReference type="InterPro" id="IPR001663">
    <property type="entry name" value="Rng_hydr_dOase-A"/>
</dbReference>
<dbReference type="GO" id="GO:0051537">
    <property type="term" value="F:2 iron, 2 sulfur cluster binding"/>
    <property type="evidence" value="ECO:0007669"/>
    <property type="project" value="InterPro"/>
</dbReference>
<organism evidence="1">
    <name type="scientific">marine metagenome</name>
    <dbReference type="NCBI Taxonomy" id="408172"/>
    <lineage>
        <taxon>unclassified sequences</taxon>
        <taxon>metagenomes</taxon>
        <taxon>ecological metagenomes</taxon>
    </lineage>
</organism>
<dbReference type="Gene3D" id="3.90.380.10">
    <property type="entry name" value="Naphthalene 1,2-dioxygenase Alpha Subunit, Chain A, domain 1"/>
    <property type="match status" value="1"/>
</dbReference>
<proteinExistence type="predicted"/>
<accession>A0A381ZK99</accession>
<protein>
    <recommendedName>
        <fullName evidence="2">Rieske domain-containing protein</fullName>
    </recommendedName>
</protein>
<dbReference type="InterPro" id="IPR036922">
    <property type="entry name" value="Rieske_2Fe-2S_sf"/>
</dbReference>
<evidence type="ECO:0008006" key="2">
    <source>
        <dbReference type="Google" id="ProtNLM"/>
    </source>
</evidence>
<dbReference type="SUPFAM" id="SSF50022">
    <property type="entry name" value="ISP domain"/>
    <property type="match status" value="1"/>
</dbReference>
<sequence>MASFESSIDTFENSDTLPAEIYTSEEFLDFERRALFDHEWLCVGLASEIPRPGDWFTKTVNGEPV</sequence>
<feature type="non-terminal residue" evidence="1">
    <location>
        <position position="65"/>
    </location>
</feature>
<evidence type="ECO:0000313" key="1">
    <source>
        <dbReference type="EMBL" id="SVA89670.1"/>
    </source>
</evidence>
<dbReference type="Gene3D" id="2.102.10.10">
    <property type="entry name" value="Rieske [2Fe-2S] iron-sulphur domain"/>
    <property type="match status" value="1"/>
</dbReference>
<dbReference type="EMBL" id="UINC01021655">
    <property type="protein sequence ID" value="SVA89670.1"/>
    <property type="molecule type" value="Genomic_DNA"/>
</dbReference>
<gene>
    <name evidence="1" type="ORF">METZ01_LOCUS142524</name>
</gene>
<name>A0A381ZK99_9ZZZZ</name>
<dbReference type="PANTHER" id="PTHR43756">
    <property type="entry name" value="CHOLINE MONOOXYGENASE, CHLOROPLASTIC"/>
    <property type="match status" value="1"/>
</dbReference>
<reference evidence="1" key="1">
    <citation type="submission" date="2018-05" db="EMBL/GenBank/DDBJ databases">
        <authorList>
            <person name="Lanie J.A."/>
            <person name="Ng W.-L."/>
            <person name="Kazmierczak K.M."/>
            <person name="Andrzejewski T.M."/>
            <person name="Davidsen T.M."/>
            <person name="Wayne K.J."/>
            <person name="Tettelin H."/>
            <person name="Glass J.I."/>
            <person name="Rusch D."/>
            <person name="Podicherti R."/>
            <person name="Tsui H.-C.T."/>
            <person name="Winkler M.E."/>
        </authorList>
    </citation>
    <scope>NUCLEOTIDE SEQUENCE</scope>
</reference>
<dbReference type="PANTHER" id="PTHR43756:SF5">
    <property type="entry name" value="CHOLINE MONOOXYGENASE, CHLOROPLASTIC"/>
    <property type="match status" value="1"/>
</dbReference>
<dbReference type="AlphaFoldDB" id="A0A381ZK99"/>